<dbReference type="EMBL" id="CP019603">
    <property type="protein sequence ID" value="ARU17889.1"/>
    <property type="molecule type" value="Genomic_DNA"/>
</dbReference>
<evidence type="ECO:0000313" key="2">
    <source>
        <dbReference type="EMBL" id="ARU17889.1"/>
    </source>
</evidence>
<gene>
    <name evidence="2" type="ORF">A9D14_16325</name>
    <name evidence="3" type="ORF">H4O24_16040</name>
</gene>
<dbReference type="Pfam" id="PF03992">
    <property type="entry name" value="ABM"/>
    <property type="match status" value="1"/>
</dbReference>
<dbReference type="PROSITE" id="PS51725">
    <property type="entry name" value="ABM"/>
    <property type="match status" value="1"/>
</dbReference>
<evidence type="ECO:0000313" key="5">
    <source>
        <dbReference type="Proteomes" id="UP000515297"/>
    </source>
</evidence>
<sequence>MAYSFLSRFRIKPGEEDRFVAAARRMEEQAPQEPGVLHFQFFRLDEPHMFAVLESFTDENADKAHMEYEQNKPLIAEMIECMDGHYEREMLHDLEPAR</sequence>
<keyword evidence="2" id="KW-0614">Plasmid</keyword>
<dbReference type="Proteomes" id="UP000515297">
    <property type="component" value="Plasmid plas1"/>
</dbReference>
<reference evidence="2 4" key="1">
    <citation type="submission" date="2017-01" db="EMBL/GenBank/DDBJ databases">
        <title>Complete genome sequence of esterase-producing bacterium Croceicoccus marinus E4A9.</title>
        <authorList>
            <person name="Wu Y.-H."/>
            <person name="Cheng H."/>
            <person name="Xu L."/>
            <person name="Huo Y.-Y."/>
            <person name="Wang C.-S."/>
            <person name="Xu X.-W."/>
        </authorList>
    </citation>
    <scope>NUCLEOTIDE SEQUENCE [LARGE SCALE GENOMIC DNA]</scope>
    <source>
        <strain evidence="2 4">E4A9</strain>
        <plasmid evidence="2">pCME4A9I</plasmid>
        <plasmid evidence="4">Plasmid pcme4a9i</plasmid>
    </source>
</reference>
<feature type="domain" description="ABM" evidence="1">
    <location>
        <begin position="3"/>
        <end position="90"/>
    </location>
</feature>
<dbReference type="Proteomes" id="UP000195807">
    <property type="component" value="Plasmid pCME4A9I"/>
</dbReference>
<evidence type="ECO:0000313" key="4">
    <source>
        <dbReference type="Proteomes" id="UP000195807"/>
    </source>
</evidence>
<keyword evidence="2" id="KW-0560">Oxidoreductase</keyword>
<accession>A0A1Z1FGF0</accession>
<geneLocation type="plasmid" evidence="2">
    <name>pCME4A9I</name>
</geneLocation>
<dbReference type="STRING" id="450378.GCA_001661675_03280"/>
<name>A0A1Z1FGF0_9SPHN</name>
<evidence type="ECO:0000259" key="1">
    <source>
        <dbReference type="PROSITE" id="PS51725"/>
    </source>
</evidence>
<geneLocation type="plasmid" evidence="3 5">
    <name>plas1</name>
</geneLocation>
<dbReference type="GO" id="GO:0004497">
    <property type="term" value="F:monooxygenase activity"/>
    <property type="evidence" value="ECO:0007669"/>
    <property type="project" value="UniProtKB-KW"/>
</dbReference>
<dbReference type="InterPro" id="IPR007138">
    <property type="entry name" value="ABM_dom"/>
</dbReference>
<dbReference type="OrthoDB" id="9804891at2"/>
<keyword evidence="4" id="KW-1185">Reference proteome</keyword>
<geneLocation type="plasmid" evidence="4">
    <name>pcme4a9i</name>
</geneLocation>
<dbReference type="SUPFAM" id="SSF54909">
    <property type="entry name" value="Dimeric alpha+beta barrel"/>
    <property type="match status" value="1"/>
</dbReference>
<evidence type="ECO:0000313" key="3">
    <source>
        <dbReference type="EMBL" id="QNE07397.1"/>
    </source>
</evidence>
<reference evidence="3 5" key="2">
    <citation type="submission" date="2020-08" db="EMBL/GenBank/DDBJ databases">
        <authorList>
            <person name="Liu G."/>
            <person name="Sun C."/>
        </authorList>
    </citation>
    <scope>NUCLEOTIDE SEQUENCE [LARGE SCALE GENOMIC DNA]</scope>
    <source>
        <strain evidence="3 5">OT19</strain>
        <plasmid evidence="3 5">plas1</plasmid>
    </source>
</reference>
<protein>
    <submittedName>
        <fullName evidence="2">Antibiotic biosynthesis monooxygenase</fullName>
    </submittedName>
</protein>
<organism evidence="2 4">
    <name type="scientific">Croceicoccus marinus</name>
    <dbReference type="NCBI Taxonomy" id="450378"/>
    <lineage>
        <taxon>Bacteria</taxon>
        <taxon>Pseudomonadati</taxon>
        <taxon>Pseudomonadota</taxon>
        <taxon>Alphaproteobacteria</taxon>
        <taxon>Sphingomonadales</taxon>
        <taxon>Erythrobacteraceae</taxon>
        <taxon>Croceicoccus</taxon>
    </lineage>
</organism>
<proteinExistence type="predicted"/>
<dbReference type="InterPro" id="IPR011008">
    <property type="entry name" value="Dimeric_a/b-barrel"/>
</dbReference>
<dbReference type="Gene3D" id="3.30.70.100">
    <property type="match status" value="1"/>
</dbReference>
<dbReference type="EMBL" id="CP060053">
    <property type="protein sequence ID" value="QNE07397.1"/>
    <property type="molecule type" value="Genomic_DNA"/>
</dbReference>
<dbReference type="AlphaFoldDB" id="A0A1Z1FGF0"/>
<dbReference type="KEGG" id="cman:A9D14_16325"/>
<keyword evidence="2" id="KW-0503">Monooxygenase</keyword>